<organism evidence="2">
    <name type="scientific">Rhizophora mucronata</name>
    <name type="common">Asiatic mangrove</name>
    <dbReference type="NCBI Taxonomy" id="61149"/>
    <lineage>
        <taxon>Eukaryota</taxon>
        <taxon>Viridiplantae</taxon>
        <taxon>Streptophyta</taxon>
        <taxon>Embryophyta</taxon>
        <taxon>Tracheophyta</taxon>
        <taxon>Spermatophyta</taxon>
        <taxon>Magnoliopsida</taxon>
        <taxon>eudicotyledons</taxon>
        <taxon>Gunneridae</taxon>
        <taxon>Pentapetalae</taxon>
        <taxon>rosids</taxon>
        <taxon>fabids</taxon>
        <taxon>Malpighiales</taxon>
        <taxon>Rhizophoraceae</taxon>
        <taxon>Rhizophora</taxon>
    </lineage>
</organism>
<accession>A0A2P2Q8B3</accession>
<sequence length="82" mass="9512">MKQTSMGIARLSGKEKMDRRQRQTLHIQLGLFKYSNMTQKPAQPDLRTSLDIRNLSSETLSFLTDQKIFILLVLNLHARKNP</sequence>
<evidence type="ECO:0000256" key="1">
    <source>
        <dbReference type="SAM" id="MobiDB-lite"/>
    </source>
</evidence>
<protein>
    <submittedName>
        <fullName evidence="2">Uncharacterized protein</fullName>
    </submittedName>
</protein>
<feature type="region of interest" description="Disordered" evidence="1">
    <location>
        <begin position="1"/>
        <end position="20"/>
    </location>
</feature>
<dbReference type="EMBL" id="GGEC01082742">
    <property type="protein sequence ID" value="MBX63226.1"/>
    <property type="molecule type" value="Transcribed_RNA"/>
</dbReference>
<evidence type="ECO:0000313" key="2">
    <source>
        <dbReference type="EMBL" id="MBX63226.1"/>
    </source>
</evidence>
<dbReference type="AlphaFoldDB" id="A0A2P2Q8B3"/>
<proteinExistence type="predicted"/>
<reference evidence="2" key="1">
    <citation type="submission" date="2018-02" db="EMBL/GenBank/DDBJ databases">
        <title>Rhizophora mucronata_Transcriptome.</title>
        <authorList>
            <person name="Meera S.P."/>
            <person name="Sreeshan A."/>
            <person name="Augustine A."/>
        </authorList>
    </citation>
    <scope>NUCLEOTIDE SEQUENCE</scope>
    <source>
        <tissue evidence="2">Leaf</tissue>
    </source>
</reference>
<name>A0A2P2Q8B3_RHIMU</name>